<evidence type="ECO:0000313" key="11">
    <source>
        <dbReference type="Proteomes" id="UP000460298"/>
    </source>
</evidence>
<evidence type="ECO:0000256" key="2">
    <source>
        <dbReference type="ARBA" id="ARBA00005887"/>
    </source>
</evidence>
<keyword evidence="7 8" id="KW-0924">Ammonia transport</keyword>
<keyword evidence="3 8" id="KW-0813">Transport</keyword>
<evidence type="ECO:0000256" key="4">
    <source>
        <dbReference type="ARBA" id="ARBA00022692"/>
    </source>
</evidence>
<dbReference type="AlphaFoldDB" id="A0A833H2R7"/>
<feature type="transmembrane region" description="Helical" evidence="8">
    <location>
        <begin position="132"/>
        <end position="153"/>
    </location>
</feature>
<dbReference type="SUPFAM" id="SSF111352">
    <property type="entry name" value="Ammonium transporter"/>
    <property type="match status" value="1"/>
</dbReference>
<evidence type="ECO:0000256" key="1">
    <source>
        <dbReference type="ARBA" id="ARBA00004141"/>
    </source>
</evidence>
<name>A0A833H2R7_9LEPT</name>
<feature type="transmembrane region" description="Helical" evidence="8">
    <location>
        <begin position="205"/>
        <end position="226"/>
    </location>
</feature>
<feature type="domain" description="Ammonium transporter AmtB-like" evidence="9">
    <location>
        <begin position="48"/>
        <end position="454"/>
    </location>
</feature>
<comment type="caution">
    <text evidence="10">The sequence shown here is derived from an EMBL/GenBank/DDBJ whole genome shotgun (WGS) entry which is preliminary data.</text>
</comment>
<dbReference type="GO" id="GO:0097272">
    <property type="term" value="P:ammonium homeostasis"/>
    <property type="evidence" value="ECO:0007669"/>
    <property type="project" value="TreeGrafter"/>
</dbReference>
<evidence type="ECO:0000256" key="3">
    <source>
        <dbReference type="ARBA" id="ARBA00022448"/>
    </source>
</evidence>
<dbReference type="GO" id="GO:0005886">
    <property type="term" value="C:plasma membrane"/>
    <property type="evidence" value="ECO:0007669"/>
    <property type="project" value="UniProtKB-SubCell"/>
</dbReference>
<keyword evidence="6 8" id="KW-0472">Membrane</keyword>
<dbReference type="PANTHER" id="PTHR11730">
    <property type="entry name" value="AMMONIUM TRANSPORTER"/>
    <property type="match status" value="1"/>
</dbReference>
<evidence type="ECO:0000256" key="7">
    <source>
        <dbReference type="ARBA" id="ARBA00023177"/>
    </source>
</evidence>
<evidence type="ECO:0000259" key="9">
    <source>
        <dbReference type="Pfam" id="PF00909"/>
    </source>
</evidence>
<dbReference type="NCBIfam" id="TIGR00836">
    <property type="entry name" value="amt"/>
    <property type="match status" value="1"/>
</dbReference>
<dbReference type="Proteomes" id="UP000460298">
    <property type="component" value="Unassembled WGS sequence"/>
</dbReference>
<comment type="similarity">
    <text evidence="2 8">Belongs to the ammonia transporter channel (TC 1.A.11.2) family.</text>
</comment>
<reference evidence="10 11" key="1">
    <citation type="submission" date="2019-10" db="EMBL/GenBank/DDBJ databases">
        <title>Extracellular Electron Transfer in a Candidatus Methanoperedens spp. Enrichment Culture.</title>
        <authorList>
            <person name="Berger S."/>
            <person name="Rangel Shaw D."/>
            <person name="Berben T."/>
            <person name="In 'T Zandt M."/>
            <person name="Frank J."/>
            <person name="Reimann J."/>
            <person name="Jetten M.S.M."/>
            <person name="Welte C.U."/>
        </authorList>
    </citation>
    <scope>NUCLEOTIDE SEQUENCE [LARGE SCALE GENOMIC DNA]</scope>
    <source>
        <strain evidence="10">SB12</strain>
    </source>
</reference>
<feature type="transmembrane region" description="Helical" evidence="8">
    <location>
        <begin position="310"/>
        <end position="330"/>
    </location>
</feature>
<keyword evidence="5 8" id="KW-1133">Transmembrane helix</keyword>
<dbReference type="InterPro" id="IPR024041">
    <property type="entry name" value="NH4_transpt_AmtB-like_dom"/>
</dbReference>
<feature type="transmembrane region" description="Helical" evidence="8">
    <location>
        <begin position="362"/>
        <end position="382"/>
    </location>
</feature>
<dbReference type="Pfam" id="PF00909">
    <property type="entry name" value="Ammonium_transp"/>
    <property type="match status" value="1"/>
</dbReference>
<sequence>MIRPVNANPLMRVARIVLTVAVAFIPLSLFAQEAPDPVAVLRQETNWLWTMIASFLVFFMQAGFALVEAGFTRSKNTVNILMKNLMDACLGLFGFYLIGFTLMFGLPMLEGFGVGQIKWISQYLYADGKPDAGAFTFFFFQSVFCATAATIVSGAMAERTKFPSYLVYSFLVSALIYPVFGSLAWGNLFLTDNVSFLANLGFIDFAGSTVVHSIGGWIALAGTIVLGPRLGRYLEDGTIQPIFGHNLTVSTLGVFILWIGWFGFNPGSTLVVDGGNFAIIAMTTQFAAAAGAIGAMLTSWLIFKRPDATMILNGVLAGLVAITAGCANLNLEGATLLGFVAGVVVVIAVVFFDAIRVDDPVGAVSVHGVCGALGTLSVGLLADPSHGSGAAGLFYGGGFKLLGVQALGVGLAFLWAFGTGLLLFFLLKITIGLRVTMEEEIEGLDLLEHGNEAYPEQI</sequence>
<dbReference type="EMBL" id="WBUI01000005">
    <property type="protein sequence ID" value="KAB2933569.1"/>
    <property type="molecule type" value="Genomic_DNA"/>
</dbReference>
<dbReference type="InterPro" id="IPR001905">
    <property type="entry name" value="Ammonium_transpt"/>
</dbReference>
<evidence type="ECO:0000313" key="10">
    <source>
        <dbReference type="EMBL" id="KAB2933569.1"/>
    </source>
</evidence>
<evidence type="ECO:0000256" key="8">
    <source>
        <dbReference type="RuleBase" id="RU362002"/>
    </source>
</evidence>
<evidence type="ECO:0000256" key="5">
    <source>
        <dbReference type="ARBA" id="ARBA00022989"/>
    </source>
</evidence>
<dbReference type="InterPro" id="IPR029020">
    <property type="entry name" value="Ammonium/urea_transptr"/>
</dbReference>
<feature type="transmembrane region" description="Helical" evidence="8">
    <location>
        <begin position="47"/>
        <end position="67"/>
    </location>
</feature>
<organism evidence="10 11">
    <name type="scientific">Leptonema illini</name>
    <dbReference type="NCBI Taxonomy" id="183"/>
    <lineage>
        <taxon>Bacteria</taxon>
        <taxon>Pseudomonadati</taxon>
        <taxon>Spirochaetota</taxon>
        <taxon>Spirochaetia</taxon>
        <taxon>Leptospirales</taxon>
        <taxon>Leptospiraceae</taxon>
        <taxon>Leptonema</taxon>
    </lineage>
</organism>
<evidence type="ECO:0000256" key="6">
    <source>
        <dbReference type="ARBA" id="ARBA00023136"/>
    </source>
</evidence>
<proteinExistence type="inferred from homology"/>
<gene>
    <name evidence="10" type="primary">amt</name>
    <name evidence="10" type="ORF">F9K24_06905</name>
</gene>
<dbReference type="InterPro" id="IPR018047">
    <property type="entry name" value="Ammonium_transpt_CS"/>
</dbReference>
<feature type="transmembrane region" description="Helical" evidence="8">
    <location>
        <begin position="247"/>
        <end position="264"/>
    </location>
</feature>
<feature type="transmembrane region" description="Helical" evidence="8">
    <location>
        <begin position="402"/>
        <end position="427"/>
    </location>
</feature>
<feature type="transmembrane region" description="Helical" evidence="8">
    <location>
        <begin position="165"/>
        <end position="185"/>
    </location>
</feature>
<feature type="transmembrane region" description="Helical" evidence="8">
    <location>
        <begin position="88"/>
        <end position="109"/>
    </location>
</feature>
<comment type="subcellular location">
    <subcellularLocation>
        <location evidence="8">Cell membrane</location>
        <topology evidence="8">Multi-pass membrane protein</topology>
    </subcellularLocation>
    <subcellularLocation>
        <location evidence="1">Membrane</location>
        <topology evidence="1">Multi-pass membrane protein</topology>
    </subcellularLocation>
</comment>
<protein>
    <recommendedName>
        <fullName evidence="8">Ammonium transporter</fullName>
    </recommendedName>
</protein>
<dbReference type="PROSITE" id="PS01219">
    <property type="entry name" value="AMMONIUM_TRANSP"/>
    <property type="match status" value="1"/>
</dbReference>
<dbReference type="GO" id="GO:0008519">
    <property type="term" value="F:ammonium channel activity"/>
    <property type="evidence" value="ECO:0007669"/>
    <property type="project" value="InterPro"/>
</dbReference>
<keyword evidence="4 8" id="KW-0812">Transmembrane</keyword>
<feature type="transmembrane region" description="Helical" evidence="8">
    <location>
        <begin position="336"/>
        <end position="355"/>
    </location>
</feature>
<dbReference type="PANTHER" id="PTHR11730:SF6">
    <property type="entry name" value="AMMONIUM TRANSPORTER"/>
    <property type="match status" value="1"/>
</dbReference>
<dbReference type="Gene3D" id="1.10.3430.10">
    <property type="entry name" value="Ammonium transporter AmtB like domains"/>
    <property type="match status" value="1"/>
</dbReference>
<accession>A0A833H2R7</accession>
<feature type="transmembrane region" description="Helical" evidence="8">
    <location>
        <begin position="276"/>
        <end position="303"/>
    </location>
</feature>